<dbReference type="Gene3D" id="1.20.1280.50">
    <property type="match status" value="1"/>
</dbReference>
<accession>A0A0C3BYB7</accession>
<reference evidence="3" key="2">
    <citation type="submission" date="2015-01" db="EMBL/GenBank/DDBJ databases">
        <title>Evolutionary Origins and Diversification of the Mycorrhizal Mutualists.</title>
        <authorList>
            <consortium name="DOE Joint Genome Institute"/>
            <consortium name="Mycorrhizal Genomics Consortium"/>
            <person name="Kohler A."/>
            <person name="Kuo A."/>
            <person name="Nagy L.G."/>
            <person name="Floudas D."/>
            <person name="Copeland A."/>
            <person name="Barry K.W."/>
            <person name="Cichocki N."/>
            <person name="Veneault-Fourrey C."/>
            <person name="LaButti K."/>
            <person name="Lindquist E.A."/>
            <person name="Lipzen A."/>
            <person name="Lundell T."/>
            <person name="Morin E."/>
            <person name="Murat C."/>
            <person name="Riley R."/>
            <person name="Ohm R."/>
            <person name="Sun H."/>
            <person name="Tunlid A."/>
            <person name="Henrissat B."/>
            <person name="Grigoriev I.V."/>
            <person name="Hibbett D.S."/>
            <person name="Martin F."/>
        </authorList>
    </citation>
    <scope>NUCLEOTIDE SEQUENCE [LARGE SCALE GENOMIC DNA]</scope>
    <source>
        <strain evidence="3">h7</strain>
    </source>
</reference>
<dbReference type="SUPFAM" id="SSF81383">
    <property type="entry name" value="F-box domain"/>
    <property type="match status" value="1"/>
</dbReference>
<dbReference type="OrthoDB" id="3045471at2759"/>
<evidence type="ECO:0000313" key="3">
    <source>
        <dbReference type="Proteomes" id="UP000053424"/>
    </source>
</evidence>
<evidence type="ECO:0000313" key="2">
    <source>
        <dbReference type="EMBL" id="KIM41565.1"/>
    </source>
</evidence>
<organism evidence="2 3">
    <name type="scientific">Hebeloma cylindrosporum</name>
    <dbReference type="NCBI Taxonomy" id="76867"/>
    <lineage>
        <taxon>Eukaryota</taxon>
        <taxon>Fungi</taxon>
        <taxon>Dikarya</taxon>
        <taxon>Basidiomycota</taxon>
        <taxon>Agaricomycotina</taxon>
        <taxon>Agaricomycetes</taxon>
        <taxon>Agaricomycetidae</taxon>
        <taxon>Agaricales</taxon>
        <taxon>Agaricineae</taxon>
        <taxon>Hymenogastraceae</taxon>
        <taxon>Hebeloma</taxon>
    </lineage>
</organism>
<keyword evidence="3" id="KW-1185">Reference proteome</keyword>
<evidence type="ECO:0000259" key="1">
    <source>
        <dbReference type="SMART" id="SM00256"/>
    </source>
</evidence>
<sequence>MTGTTELPYEIWLQILRFLPPEIIRQFRCVNSLFYNISLSEYHRITHWIGYYHRCCCNAPLWDPENARRVRVLKIRKGPVYPSKYEPPRRTRPGSRWTIWRSIKEKISQICG</sequence>
<gene>
    <name evidence="2" type="ORF">M413DRAFT_445537</name>
</gene>
<dbReference type="AlphaFoldDB" id="A0A0C3BYB7"/>
<feature type="non-terminal residue" evidence="2">
    <location>
        <position position="1"/>
    </location>
</feature>
<dbReference type="InterPro" id="IPR001810">
    <property type="entry name" value="F-box_dom"/>
</dbReference>
<dbReference type="Proteomes" id="UP000053424">
    <property type="component" value="Unassembled WGS sequence"/>
</dbReference>
<dbReference type="InterPro" id="IPR036047">
    <property type="entry name" value="F-box-like_dom_sf"/>
</dbReference>
<dbReference type="Pfam" id="PF00646">
    <property type="entry name" value="F-box"/>
    <property type="match status" value="1"/>
</dbReference>
<name>A0A0C3BYB7_HEBCY</name>
<protein>
    <recommendedName>
        <fullName evidence="1">F-box domain-containing protein</fullName>
    </recommendedName>
</protein>
<dbReference type="EMBL" id="KN831780">
    <property type="protein sequence ID" value="KIM41565.1"/>
    <property type="molecule type" value="Genomic_DNA"/>
</dbReference>
<proteinExistence type="predicted"/>
<dbReference type="SMART" id="SM00256">
    <property type="entry name" value="FBOX"/>
    <property type="match status" value="1"/>
</dbReference>
<feature type="domain" description="F-box" evidence="1">
    <location>
        <begin position="7"/>
        <end position="47"/>
    </location>
</feature>
<dbReference type="HOGENOM" id="CLU_2151701_0_0_1"/>
<reference evidence="2 3" key="1">
    <citation type="submission" date="2014-04" db="EMBL/GenBank/DDBJ databases">
        <authorList>
            <consortium name="DOE Joint Genome Institute"/>
            <person name="Kuo A."/>
            <person name="Gay G."/>
            <person name="Dore J."/>
            <person name="Kohler A."/>
            <person name="Nagy L.G."/>
            <person name="Floudas D."/>
            <person name="Copeland A."/>
            <person name="Barry K.W."/>
            <person name="Cichocki N."/>
            <person name="Veneault-Fourrey C."/>
            <person name="LaButti K."/>
            <person name="Lindquist E.A."/>
            <person name="Lipzen A."/>
            <person name="Lundell T."/>
            <person name="Morin E."/>
            <person name="Murat C."/>
            <person name="Sun H."/>
            <person name="Tunlid A."/>
            <person name="Henrissat B."/>
            <person name="Grigoriev I.V."/>
            <person name="Hibbett D.S."/>
            <person name="Martin F."/>
            <person name="Nordberg H.P."/>
            <person name="Cantor M.N."/>
            <person name="Hua S.X."/>
        </authorList>
    </citation>
    <scope>NUCLEOTIDE SEQUENCE [LARGE SCALE GENOMIC DNA]</scope>
    <source>
        <strain evidence="3">h7</strain>
    </source>
</reference>
<dbReference type="CDD" id="cd09917">
    <property type="entry name" value="F-box_SF"/>
    <property type="match status" value="1"/>
</dbReference>